<dbReference type="InterPro" id="IPR036513">
    <property type="entry name" value="STAS_dom_sf"/>
</dbReference>
<evidence type="ECO:0000313" key="2">
    <source>
        <dbReference type="Proteomes" id="UP001612915"/>
    </source>
</evidence>
<comment type="caution">
    <text evidence="1">The sequence shown here is derived from an EMBL/GenBank/DDBJ whole genome shotgun (WGS) entry which is preliminary data.</text>
</comment>
<accession>A0ABW8ALZ2</accession>
<protein>
    <recommendedName>
        <fullName evidence="3">STAS domain-containing protein</fullName>
    </recommendedName>
</protein>
<dbReference type="Proteomes" id="UP001612915">
    <property type="component" value="Unassembled WGS sequence"/>
</dbReference>
<gene>
    <name evidence="1" type="ORF">ACIB24_09975</name>
</gene>
<keyword evidence="2" id="KW-1185">Reference proteome</keyword>
<dbReference type="EMBL" id="JBITLV010000003">
    <property type="protein sequence ID" value="MFI7587389.1"/>
    <property type="molecule type" value="Genomic_DNA"/>
</dbReference>
<dbReference type="SUPFAM" id="SSF52091">
    <property type="entry name" value="SpoIIaa-like"/>
    <property type="match status" value="1"/>
</dbReference>
<evidence type="ECO:0008006" key="3">
    <source>
        <dbReference type="Google" id="ProtNLM"/>
    </source>
</evidence>
<evidence type="ECO:0000313" key="1">
    <source>
        <dbReference type="EMBL" id="MFI7587389.1"/>
    </source>
</evidence>
<reference evidence="1 2" key="1">
    <citation type="submission" date="2024-10" db="EMBL/GenBank/DDBJ databases">
        <title>The Natural Products Discovery Center: Release of the First 8490 Sequenced Strains for Exploring Actinobacteria Biosynthetic Diversity.</title>
        <authorList>
            <person name="Kalkreuter E."/>
            <person name="Kautsar S.A."/>
            <person name="Yang D."/>
            <person name="Bader C.D."/>
            <person name="Teijaro C.N."/>
            <person name="Fluegel L."/>
            <person name="Davis C.M."/>
            <person name="Simpson J.R."/>
            <person name="Lauterbach L."/>
            <person name="Steele A.D."/>
            <person name="Gui C."/>
            <person name="Meng S."/>
            <person name="Li G."/>
            <person name="Viehrig K."/>
            <person name="Ye F."/>
            <person name="Su P."/>
            <person name="Kiefer A.F."/>
            <person name="Nichols A."/>
            <person name="Cepeda A.J."/>
            <person name="Yan W."/>
            <person name="Fan B."/>
            <person name="Jiang Y."/>
            <person name="Adhikari A."/>
            <person name="Zheng C.-J."/>
            <person name="Schuster L."/>
            <person name="Cowan T.M."/>
            <person name="Smanski M.J."/>
            <person name="Chevrette M.G."/>
            <person name="De Carvalho L.P.S."/>
            <person name="Shen B."/>
        </authorList>
    </citation>
    <scope>NUCLEOTIDE SEQUENCE [LARGE SCALE GENOMIC DNA]</scope>
    <source>
        <strain evidence="1 2">NPDC049639</strain>
    </source>
</reference>
<dbReference type="RefSeq" id="WP_398278989.1">
    <property type="nucleotide sequence ID" value="NZ_JBITLV010000003.1"/>
</dbReference>
<name>A0ABW8ALZ2_9ACTN</name>
<organism evidence="1 2">
    <name type="scientific">Spongisporangium articulatum</name>
    <dbReference type="NCBI Taxonomy" id="3362603"/>
    <lineage>
        <taxon>Bacteria</taxon>
        <taxon>Bacillati</taxon>
        <taxon>Actinomycetota</taxon>
        <taxon>Actinomycetes</taxon>
        <taxon>Kineosporiales</taxon>
        <taxon>Kineosporiaceae</taxon>
        <taxon>Spongisporangium</taxon>
    </lineage>
</organism>
<proteinExistence type="predicted"/>
<sequence>MEVKDSPGEGDKIMSWLECVCLSAPDHMRVAVFGTAGRDGMGLVREGMNGAHRAAPDRPLVIDLRGVDHLCAASVWELDRAVSTMERLGTRVVVVGLDPTALVLRERSPFASVLEEAVLEPAGDSEVWHETEPMAVRSDALNVLPSGADAAA</sequence>